<evidence type="ECO:0000256" key="3">
    <source>
        <dbReference type="ARBA" id="ARBA00022490"/>
    </source>
</evidence>
<gene>
    <name evidence="10" type="ORF">BdWA1_002842</name>
</gene>
<evidence type="ECO:0000313" key="10">
    <source>
        <dbReference type="EMBL" id="KAK2196242.1"/>
    </source>
</evidence>
<dbReference type="Gene3D" id="2.160.10.10">
    <property type="entry name" value="Hexapeptide repeat proteins"/>
    <property type="match status" value="1"/>
</dbReference>
<comment type="subunit">
    <text evidence="8">Component of the translation initiation factor 2B (eIF2B) complex which is a heterodecamer of two sets of five different subunits: alpha, beta, gamma, delta and epsilon. Subunits alpha, beta and delta comprise a regulatory subcomplex and subunits epsilon and gamma comprise a catalytic subcomplex. Within the complex, the hexameric regulatory complex resides at the center, with the two heterodimeric catalytic subcomplexes bound on opposite sides.</text>
</comment>
<dbReference type="KEGG" id="bdw:94337139"/>
<reference evidence="10" key="1">
    <citation type="journal article" date="2023" name="Nat. Microbiol.">
        <title>Babesia duncani multi-omics identifies virulence factors and drug targets.</title>
        <authorList>
            <person name="Singh P."/>
            <person name="Lonardi S."/>
            <person name="Liang Q."/>
            <person name="Vydyam P."/>
            <person name="Khabirova E."/>
            <person name="Fang T."/>
            <person name="Gihaz S."/>
            <person name="Thekkiniath J."/>
            <person name="Munshi M."/>
            <person name="Abel S."/>
            <person name="Ciampossin L."/>
            <person name="Batugedara G."/>
            <person name="Gupta M."/>
            <person name="Lu X.M."/>
            <person name="Lenz T."/>
            <person name="Chakravarty S."/>
            <person name="Cornillot E."/>
            <person name="Hu Y."/>
            <person name="Ma W."/>
            <person name="Gonzalez L.M."/>
            <person name="Sanchez S."/>
            <person name="Estrada K."/>
            <person name="Sanchez-Flores A."/>
            <person name="Montero E."/>
            <person name="Harb O.S."/>
            <person name="Le Roch K.G."/>
            <person name="Mamoun C.B."/>
        </authorList>
    </citation>
    <scope>NUCLEOTIDE SEQUENCE</scope>
    <source>
        <strain evidence="10">WA1</strain>
    </source>
</reference>
<keyword evidence="3" id="KW-0963">Cytoplasm</keyword>
<accession>A0AAD9UNV5</accession>
<dbReference type="GO" id="GO:0005085">
    <property type="term" value="F:guanyl-nucleotide exchange factor activity"/>
    <property type="evidence" value="ECO:0007669"/>
    <property type="project" value="TreeGrafter"/>
</dbReference>
<evidence type="ECO:0000256" key="7">
    <source>
        <dbReference type="ARBA" id="ARBA00044229"/>
    </source>
</evidence>
<dbReference type="SUPFAM" id="SSF53448">
    <property type="entry name" value="Nucleotide-diphospho-sugar transferases"/>
    <property type="match status" value="1"/>
</dbReference>
<dbReference type="PANTHER" id="PTHR45989:SF1">
    <property type="entry name" value="TRANSLATION INITIATION FACTOR EIF-2B SUBUNIT GAMMA"/>
    <property type="match status" value="1"/>
</dbReference>
<dbReference type="GO" id="GO:0005851">
    <property type="term" value="C:eukaryotic translation initiation factor 2B complex"/>
    <property type="evidence" value="ECO:0007669"/>
    <property type="project" value="TreeGrafter"/>
</dbReference>
<feature type="non-terminal residue" evidence="10">
    <location>
        <position position="355"/>
    </location>
</feature>
<keyword evidence="10" id="KW-0808">Transferase</keyword>
<comment type="caution">
    <text evidence="10">The sequence shown here is derived from an EMBL/GenBank/DDBJ whole genome shotgun (WGS) entry which is preliminary data.</text>
</comment>
<feature type="non-terminal residue" evidence="10">
    <location>
        <position position="1"/>
    </location>
</feature>
<evidence type="ECO:0000256" key="6">
    <source>
        <dbReference type="ARBA" id="ARBA00044196"/>
    </source>
</evidence>
<keyword evidence="4" id="KW-0396">Initiation factor</keyword>
<keyword evidence="5" id="KW-0648">Protein biosynthesis</keyword>
<comment type="subcellular location">
    <subcellularLocation>
        <location evidence="1">Cytoplasm</location>
        <location evidence="1">Cytosol</location>
    </subcellularLocation>
</comment>
<feature type="domain" description="Glucose-1-phosphate adenylyltransferase/Bifunctional protein GlmU-like C-terminal hexapeptide" evidence="9">
    <location>
        <begin position="285"/>
        <end position="353"/>
    </location>
</feature>
<dbReference type="AlphaFoldDB" id="A0AAD9UNV5"/>
<dbReference type="Pfam" id="PF24894">
    <property type="entry name" value="Hexapep_GlmU"/>
    <property type="match status" value="1"/>
</dbReference>
<dbReference type="GO" id="GO:0016740">
    <property type="term" value="F:transferase activity"/>
    <property type="evidence" value="ECO:0007669"/>
    <property type="project" value="UniProtKB-KW"/>
</dbReference>
<dbReference type="RefSeq" id="XP_067803084.1">
    <property type="nucleotide sequence ID" value="XM_067947862.1"/>
</dbReference>
<protein>
    <recommendedName>
        <fullName evidence="6">Translation initiation factor eIF2B subunit gamma</fullName>
    </recommendedName>
    <alternativeName>
        <fullName evidence="7">eIF2B GDP-GTP exchange factor subunit gamma</fullName>
    </alternativeName>
</protein>
<dbReference type="GO" id="GO:0003743">
    <property type="term" value="F:translation initiation factor activity"/>
    <property type="evidence" value="ECO:0007669"/>
    <property type="project" value="UniProtKB-KW"/>
</dbReference>
<evidence type="ECO:0000256" key="4">
    <source>
        <dbReference type="ARBA" id="ARBA00022540"/>
    </source>
</evidence>
<dbReference type="GeneID" id="94337139"/>
<proteinExistence type="inferred from homology"/>
<dbReference type="GO" id="GO:0002183">
    <property type="term" value="P:cytoplasmic translational initiation"/>
    <property type="evidence" value="ECO:0007669"/>
    <property type="project" value="TreeGrafter"/>
</dbReference>
<dbReference type="EMBL" id="JALLKP010000003">
    <property type="protein sequence ID" value="KAK2196242.1"/>
    <property type="molecule type" value="Genomic_DNA"/>
</dbReference>
<evidence type="ECO:0000256" key="1">
    <source>
        <dbReference type="ARBA" id="ARBA00004514"/>
    </source>
</evidence>
<evidence type="ECO:0000313" key="11">
    <source>
        <dbReference type="Proteomes" id="UP001214638"/>
    </source>
</evidence>
<dbReference type="GO" id="GO:0005829">
    <property type="term" value="C:cytosol"/>
    <property type="evidence" value="ECO:0007669"/>
    <property type="project" value="UniProtKB-SubCell"/>
</dbReference>
<dbReference type="InterPro" id="IPR029044">
    <property type="entry name" value="Nucleotide-diphossugar_trans"/>
</dbReference>
<evidence type="ECO:0000256" key="2">
    <source>
        <dbReference type="ARBA" id="ARBA00007878"/>
    </source>
</evidence>
<evidence type="ECO:0000256" key="5">
    <source>
        <dbReference type="ARBA" id="ARBA00022917"/>
    </source>
</evidence>
<dbReference type="PANTHER" id="PTHR45989">
    <property type="entry name" value="TRANSLATION INITIATION FACTOR EIF-2B SUBUNIT GAMMA"/>
    <property type="match status" value="1"/>
</dbReference>
<name>A0AAD9UNV5_9APIC</name>
<dbReference type="Proteomes" id="UP001214638">
    <property type="component" value="Unassembled WGS sequence"/>
</dbReference>
<dbReference type="InterPro" id="IPR051960">
    <property type="entry name" value="eIF2B_gamma"/>
</dbReference>
<dbReference type="Gene3D" id="3.90.550.10">
    <property type="entry name" value="Spore Coat Polysaccharide Biosynthesis Protein SpsA, Chain A"/>
    <property type="match status" value="1"/>
</dbReference>
<sequence length="355" mass="39383">IYIVTDKENVDAIDQHVKVAFPTINNNQNVTVITHGLEEDCDGIGGSVDVIRFMSDHLESDFLIITCDLFGTFDLVEIIKEHFSSERICTIALLSDPTLKNKVNDGQSSNSQNSNEEHFSIGGNSIRHVNYKYHVMATVDIDNGQILECGNVIDIDSGESYVISKWKLLKHNRCNILTGLLDAHVYLFSQAVFKIVEDLGYQHSSIRLDLIPYLIRNQDRIAVGVADEKDDMQYYDDDKLSRVYCCLNFNNSIIVRVNSFESLLYANLQQSHSSNQNGLLPKGDDNKIKNTIVGSNFISKGGASMKNSVIGDHVSIGAKCKITNSIVMDNVTIANGVKLDRCIIGISSEIGENAN</sequence>
<dbReference type="InterPro" id="IPR056818">
    <property type="entry name" value="GlmU/GlgC-like_hexapep"/>
</dbReference>
<keyword evidence="11" id="KW-1185">Reference proteome</keyword>
<comment type="similarity">
    <text evidence="2">Belongs to the eIF-2B gamma/epsilon subunits family.</text>
</comment>
<organism evidence="10 11">
    <name type="scientific">Babesia duncani</name>
    <dbReference type="NCBI Taxonomy" id="323732"/>
    <lineage>
        <taxon>Eukaryota</taxon>
        <taxon>Sar</taxon>
        <taxon>Alveolata</taxon>
        <taxon>Apicomplexa</taxon>
        <taxon>Aconoidasida</taxon>
        <taxon>Piroplasmida</taxon>
        <taxon>Babesiidae</taxon>
        <taxon>Babesia</taxon>
    </lineage>
</organism>
<evidence type="ECO:0000256" key="8">
    <source>
        <dbReference type="ARBA" id="ARBA00046432"/>
    </source>
</evidence>
<evidence type="ECO:0000259" key="9">
    <source>
        <dbReference type="Pfam" id="PF24894"/>
    </source>
</evidence>